<organism evidence="3 4">
    <name type="scientific">Apiospora aurea</name>
    <dbReference type="NCBI Taxonomy" id="335848"/>
    <lineage>
        <taxon>Eukaryota</taxon>
        <taxon>Fungi</taxon>
        <taxon>Dikarya</taxon>
        <taxon>Ascomycota</taxon>
        <taxon>Pezizomycotina</taxon>
        <taxon>Sordariomycetes</taxon>
        <taxon>Xylariomycetidae</taxon>
        <taxon>Amphisphaeriales</taxon>
        <taxon>Apiosporaceae</taxon>
        <taxon>Apiospora</taxon>
    </lineage>
</organism>
<evidence type="ECO:0000313" key="3">
    <source>
        <dbReference type="EMBL" id="KAK7959758.1"/>
    </source>
</evidence>
<feature type="transmembrane region" description="Helical" evidence="2">
    <location>
        <begin position="107"/>
        <end position="127"/>
    </location>
</feature>
<evidence type="ECO:0000256" key="2">
    <source>
        <dbReference type="SAM" id="Phobius"/>
    </source>
</evidence>
<dbReference type="RefSeq" id="XP_066703461.1">
    <property type="nucleotide sequence ID" value="XM_066840834.1"/>
</dbReference>
<dbReference type="Proteomes" id="UP001391051">
    <property type="component" value="Unassembled WGS sequence"/>
</dbReference>
<keyword evidence="2" id="KW-1133">Transmembrane helix</keyword>
<dbReference type="CDD" id="cd12087">
    <property type="entry name" value="TM_EGFR-like"/>
    <property type="match status" value="1"/>
</dbReference>
<sequence length="517" mass="56292">MPLKKSRRPCCVAWLVVVDPKRAEFRAEPRRPLAPLGWTGLSVVWSRSRSEETVGFSAASNPEVVPEEARPYRIQAFPLQIPAETSGSSSPSTADQGNGSTLSRGQIAGTAVGCVVFLGLVAALVFVQIRRRRYKTGQAPNEYDAYRAKPELPASDVPRAELEGHGMYPEMEGELGPGQTPFTEPHLHDILWLAPQTTPFTNRADAETFCRPSVRCEGKTGDVKILTPLSRRPSYVYPGDRGIVTADRYPDCFPDGYYSIGEPGAPYQKRSDTRLSVGGLATDFELAAAYPGMACRAGWHTACSTTFGIGFGEQSQVWCCPSGNYQCGTTHVKYALTPSATMRVCVSMVSVLTFVETAHTNTQENQLATRSTTVPSDQALPYRIQAFPLAIPAMTTGNSPGPDLPEPSTTDTTIATAADEKAESSSLTMGQIAGLVRRQRRRGYAIPELPATDKYKAEGDTPRVELGRFNMYPEVSSEREPVEAPPGETQCTPLIFHKEAADTKEDDSPVLPRWHLG</sequence>
<keyword evidence="2" id="KW-0472">Membrane</keyword>
<feature type="region of interest" description="Disordered" evidence="1">
    <location>
        <begin position="82"/>
        <end position="101"/>
    </location>
</feature>
<dbReference type="EMBL" id="JAQQWE010000003">
    <property type="protein sequence ID" value="KAK7959758.1"/>
    <property type="molecule type" value="Genomic_DNA"/>
</dbReference>
<accession>A0ABR1QN29</accession>
<comment type="caution">
    <text evidence="3">The sequence shown here is derived from an EMBL/GenBank/DDBJ whole genome shotgun (WGS) entry which is preliminary data.</text>
</comment>
<gene>
    <name evidence="3" type="ORF">PG986_004612</name>
</gene>
<keyword evidence="2" id="KW-0812">Transmembrane</keyword>
<reference evidence="3 4" key="1">
    <citation type="submission" date="2023-01" db="EMBL/GenBank/DDBJ databases">
        <title>Analysis of 21 Apiospora genomes using comparative genomics revels a genus with tremendous synthesis potential of carbohydrate active enzymes and secondary metabolites.</title>
        <authorList>
            <person name="Sorensen T."/>
        </authorList>
    </citation>
    <scope>NUCLEOTIDE SEQUENCE [LARGE SCALE GENOMIC DNA]</scope>
    <source>
        <strain evidence="3 4">CBS 24483</strain>
    </source>
</reference>
<evidence type="ECO:0000313" key="4">
    <source>
        <dbReference type="Proteomes" id="UP001391051"/>
    </source>
</evidence>
<protein>
    <submittedName>
        <fullName evidence="3">Uncharacterized protein</fullName>
    </submittedName>
</protein>
<keyword evidence="4" id="KW-1185">Reference proteome</keyword>
<proteinExistence type="predicted"/>
<feature type="compositionally biased region" description="Polar residues" evidence="1">
    <location>
        <begin position="83"/>
        <end position="101"/>
    </location>
</feature>
<dbReference type="GeneID" id="92073896"/>
<evidence type="ECO:0000256" key="1">
    <source>
        <dbReference type="SAM" id="MobiDB-lite"/>
    </source>
</evidence>
<name>A0ABR1QN29_9PEZI</name>